<dbReference type="Proteomes" id="UP000027265">
    <property type="component" value="Unassembled WGS sequence"/>
</dbReference>
<sequence>MPQHSRPGPQLTVEFDDDTAQNEFLSAYLVDDESDDDSNATVSDLPGPGRTLDGVLSVMVRRVANILNKSPGQPSRPGLNVNFEDADDLAEFLADEYLDHLSYTNETISDQQGPGRTFGALLSEAGRKVDTILSQISERLHVGPNAVMDRMMAIQDQARYHRASGAPQKPSLSRFRPPRSFRSLVIAASTSSDIDNVGGNADFLEGCGQLVHLISHNKPRTRYLAIFYISTLIFTYPEIYKLLIGLGAPKALEDVIRYSLWLPLSHGIGGCCWPHQGGLWYCCRKPKFCPLRRAFWPSGSGGTMKTK</sequence>
<dbReference type="OrthoDB" id="3066495at2759"/>
<accession>A0A067PJW8</accession>
<name>A0A067PJW8_9AGAM</name>
<dbReference type="InParanoid" id="A0A067PJW8"/>
<gene>
    <name evidence="1" type="ORF">JAAARDRAFT_63028</name>
</gene>
<evidence type="ECO:0000313" key="1">
    <source>
        <dbReference type="EMBL" id="KDQ50751.1"/>
    </source>
</evidence>
<dbReference type="HOGENOM" id="CLU_847480_0_0_1"/>
<protein>
    <submittedName>
        <fullName evidence="1">Uncharacterized protein</fullName>
    </submittedName>
</protein>
<evidence type="ECO:0000313" key="2">
    <source>
        <dbReference type="Proteomes" id="UP000027265"/>
    </source>
</evidence>
<reference evidence="2" key="1">
    <citation type="journal article" date="2014" name="Proc. Natl. Acad. Sci. U.S.A.">
        <title>Extensive sampling of basidiomycete genomes demonstrates inadequacy of the white-rot/brown-rot paradigm for wood decay fungi.</title>
        <authorList>
            <person name="Riley R."/>
            <person name="Salamov A.A."/>
            <person name="Brown D.W."/>
            <person name="Nagy L.G."/>
            <person name="Floudas D."/>
            <person name="Held B.W."/>
            <person name="Levasseur A."/>
            <person name="Lombard V."/>
            <person name="Morin E."/>
            <person name="Otillar R."/>
            <person name="Lindquist E.A."/>
            <person name="Sun H."/>
            <person name="LaButti K.M."/>
            <person name="Schmutz J."/>
            <person name="Jabbour D."/>
            <person name="Luo H."/>
            <person name="Baker S.E."/>
            <person name="Pisabarro A.G."/>
            <person name="Walton J.D."/>
            <person name="Blanchette R.A."/>
            <person name="Henrissat B."/>
            <person name="Martin F."/>
            <person name="Cullen D."/>
            <person name="Hibbett D.S."/>
            <person name="Grigoriev I.V."/>
        </authorList>
    </citation>
    <scope>NUCLEOTIDE SEQUENCE [LARGE SCALE GENOMIC DNA]</scope>
    <source>
        <strain evidence="2">MUCL 33604</strain>
    </source>
</reference>
<keyword evidence="2" id="KW-1185">Reference proteome</keyword>
<organism evidence="1 2">
    <name type="scientific">Jaapia argillacea MUCL 33604</name>
    <dbReference type="NCBI Taxonomy" id="933084"/>
    <lineage>
        <taxon>Eukaryota</taxon>
        <taxon>Fungi</taxon>
        <taxon>Dikarya</taxon>
        <taxon>Basidiomycota</taxon>
        <taxon>Agaricomycotina</taxon>
        <taxon>Agaricomycetes</taxon>
        <taxon>Agaricomycetidae</taxon>
        <taxon>Jaapiales</taxon>
        <taxon>Jaapiaceae</taxon>
        <taxon>Jaapia</taxon>
    </lineage>
</organism>
<dbReference type="EMBL" id="KL197756">
    <property type="protein sequence ID" value="KDQ50751.1"/>
    <property type="molecule type" value="Genomic_DNA"/>
</dbReference>
<proteinExistence type="predicted"/>
<dbReference type="AlphaFoldDB" id="A0A067PJW8"/>